<dbReference type="InterPro" id="IPR006594">
    <property type="entry name" value="LisH"/>
</dbReference>
<dbReference type="OrthoDB" id="6287635at2759"/>
<feature type="region of interest" description="Disordered" evidence="1">
    <location>
        <begin position="1583"/>
        <end position="1607"/>
    </location>
</feature>
<feature type="region of interest" description="Disordered" evidence="1">
    <location>
        <begin position="919"/>
        <end position="949"/>
    </location>
</feature>
<evidence type="ECO:0000256" key="1">
    <source>
        <dbReference type="SAM" id="MobiDB-lite"/>
    </source>
</evidence>
<organism evidence="2 3">
    <name type="scientific">Drosophila hydei</name>
    <name type="common">Fruit fly</name>
    <dbReference type="NCBI Taxonomy" id="7224"/>
    <lineage>
        <taxon>Eukaryota</taxon>
        <taxon>Metazoa</taxon>
        <taxon>Ecdysozoa</taxon>
        <taxon>Arthropoda</taxon>
        <taxon>Hexapoda</taxon>
        <taxon>Insecta</taxon>
        <taxon>Pterygota</taxon>
        <taxon>Neoptera</taxon>
        <taxon>Endopterygota</taxon>
        <taxon>Diptera</taxon>
        <taxon>Brachycera</taxon>
        <taxon>Muscomorpha</taxon>
        <taxon>Ephydroidea</taxon>
        <taxon>Drosophilidae</taxon>
        <taxon>Drosophila</taxon>
    </lineage>
</organism>
<dbReference type="KEGG" id="dhe:111594048"/>
<feature type="region of interest" description="Disordered" evidence="1">
    <location>
        <begin position="777"/>
        <end position="822"/>
    </location>
</feature>
<proteinExistence type="predicted"/>
<accession>A0A6J1LEQ3</accession>
<dbReference type="GeneID" id="111594048"/>
<keyword evidence="2" id="KW-1185">Reference proteome</keyword>
<feature type="region of interest" description="Disordered" evidence="1">
    <location>
        <begin position="1394"/>
        <end position="1443"/>
    </location>
</feature>
<dbReference type="OMA" id="LDPHLYC"/>
<evidence type="ECO:0000313" key="2">
    <source>
        <dbReference type="Proteomes" id="UP000504633"/>
    </source>
</evidence>
<feature type="compositionally biased region" description="Polar residues" evidence="1">
    <location>
        <begin position="805"/>
        <end position="814"/>
    </location>
</feature>
<feature type="region of interest" description="Disordered" evidence="1">
    <location>
        <begin position="113"/>
        <end position="226"/>
    </location>
</feature>
<feature type="compositionally biased region" description="Basic residues" evidence="1">
    <location>
        <begin position="889"/>
        <end position="898"/>
    </location>
</feature>
<sequence>MESIVLHSDIARLVLGYFVNNNLWRVALTLCRTSPHLHQEFIALRQGLQPHNFLNGGLEDIIREHVKITSLVANALKKLPIDTRQRLQQLKLSERVHELLKLEQLTKTTTECSKDSAAGIQNTNSNMQRKRRRVRVHTLSLDGKQAKSASPSPSERVSCKRRRLLDPHLYCSIGPNDHVEEENESLDSSTGSDITSEHTDDTINFSHGHGHGPKNNSTPRTATSEEAEVMMPTPQTMPEITHAIMTNREFQNKLLNNINMALQSLTVHAPTAESVNSEAVLDGLVRNILEATEKDPSFDRVIQEVVGMNTTSNEPIPATVGAAMATAATEVEPAPPQTPLIIRTAVASANAAAASVNANGDINMVNGGNAIIQLNGNSSIGTLIDPNFSISKLIVLNSNESALKQQQQSTANLSFGSENLINLTDNGSTLADADAVANVAAVGGGQVCVDATNGQLTFPMFLSNEGLLSHLPFLVNNEWLAQQLRSDAFTNMDVSHIEIPLPEPITVAANQLPPNSIIINSAAKQLQATVEGPSVEPPTQLIADLAKTMTGNTTLLERSASKVSNTSAVPASLDSSRLVQERMTPSTSGIVNDKAFRSLSTPRKRTSHVRTLNFSPKGITNMHGAPLSMRRLQQKQQTQRRTVLKTLKEKIADELDENVVQPEKIVIIKNVEILPSFSRTPSATLTTTASEADAVASANAATSETTPADMSGNESNGCVPPLFAMEECSNQTVIKAVTAAKHLKQATKSSVPMVATPKRMQKRRAAANACKRIISQVTVQDDPSEQHHGEKGASSSLDDSKENQKLPTTQQPKVTEQKTELNEEKEDLLAAWQRQMNSTSMDLELRLREINAKRQEVFLNKTRVRRIRPVAANKKKALSLSSPFAPLTAKKRSQKQKKQQQQLSSNNVEGELIVKITTPQKSPLKPKVGSQDVKEANEIKKPKESKKMKDNKPFNEIIKSDQEHKHEPVKQVQHTTQQAEAGKMDIKDKPVDRNMANMAALLETPFKVTLTEADSDVPPTPGPTLMDTPYAKLVPSTSFLFGSDTKSILDTPMLTAVTPGMRLTTPFGHALGTPHSSAAKTDYSGGSSYYRPDEAEHTDTNAQCALPSTSPRDLVEQIPKQTTTCFELYAERLPVEPMMLRRVRSFGSEAVDSVEGAAALTGNGESSSLLVETPHYKLVAGLPDTIIDHSSSSSSGSSSTSSSSSSSSSSGSSSNSSTNNTSASSPKSGHLTTAVMPAQRIKLLELDNLSDISSTEDEEWLKVAAACGSLDAPPLTIDSEPAQLVSQDGEVRYPLRSWLTPSKEAATTSVAAADADTSGEMAPPALVPIKLVQNVKAVEIVSSRVESIEQRIVDLAEVRERVKAKFKQETTPKGRPKKVNQKLTAMRETAKQANPNINHANKSPKKECGSAKTEKKTKVTSAITSVKNQGAPPSKPVKPKQASCEAIRTNLEKPEPSSSNLDPALLSALNLSAKKQHQQHNKLGRAAVHIAAQPAPSLTTRQRRGRPKKPPNIEPSRGCMRRSSRLIDNKTPALEEPQSSGSEVAKPVKLSSNNKITKKPAKKRAEARIETAAMALAMLAEAHTTHQSPEQLQPRKHPPISSTGPVTSGDYDLDMCLSTSHVINTFSFAYADSGSKAVHRVLRQPPAFFKNFQMRIMVDSELHNVRITSPLLLHQSLGASAEDNANPTGIRNIPKKRIIRFTSGGSSHALAATQDMPMASSTPLARNTQNEEHDENDIEVASINTLLTANSSEEQQMEGHDAGVQIEDIESILSHLHGT</sequence>
<dbReference type="CTD" id="360145"/>
<feature type="region of interest" description="Disordered" evidence="1">
    <location>
        <begin position="1189"/>
        <end position="1231"/>
    </location>
</feature>
<feature type="compositionally biased region" description="Basic and acidic residues" evidence="1">
    <location>
        <begin position="1404"/>
        <end position="1417"/>
    </location>
</feature>
<feature type="region of interest" description="Disordered" evidence="1">
    <location>
        <begin position="881"/>
        <end position="907"/>
    </location>
</feature>
<feature type="compositionally biased region" description="Low complexity" evidence="1">
    <location>
        <begin position="1190"/>
        <end position="1225"/>
    </location>
</feature>
<feature type="region of interest" description="Disordered" evidence="1">
    <location>
        <begin position="1712"/>
        <end position="1736"/>
    </location>
</feature>
<reference evidence="3" key="1">
    <citation type="submission" date="2025-08" db="UniProtKB">
        <authorList>
            <consortium name="RefSeq"/>
        </authorList>
    </citation>
    <scope>IDENTIFICATION</scope>
    <source>
        <strain evidence="3">15085-1641.00</strain>
        <tissue evidence="3">Whole body</tissue>
    </source>
</reference>
<dbReference type="Proteomes" id="UP000504633">
    <property type="component" value="Unplaced"/>
</dbReference>
<evidence type="ECO:0000313" key="3">
    <source>
        <dbReference type="RefSeq" id="XP_023162931.1"/>
    </source>
</evidence>
<feature type="compositionally biased region" description="Polar residues" evidence="1">
    <location>
        <begin position="214"/>
        <end position="224"/>
    </location>
</feature>
<dbReference type="RefSeq" id="XP_023162931.1">
    <property type="nucleotide sequence ID" value="XM_023307163.2"/>
</dbReference>
<feature type="compositionally biased region" description="Basic and acidic residues" evidence="1">
    <location>
        <begin position="932"/>
        <end position="949"/>
    </location>
</feature>
<name>A0A6J1LEQ3_DROHY</name>
<feature type="compositionally biased region" description="Polar residues" evidence="1">
    <location>
        <begin position="1719"/>
        <end position="1728"/>
    </location>
</feature>
<dbReference type="PROSITE" id="PS50896">
    <property type="entry name" value="LISH"/>
    <property type="match status" value="1"/>
</dbReference>
<feature type="region of interest" description="Disordered" evidence="1">
    <location>
        <begin position="1475"/>
        <end position="1566"/>
    </location>
</feature>
<protein>
    <submittedName>
        <fullName evidence="3">Uncharacterized protein LOC111594048</fullName>
    </submittedName>
</protein>
<feature type="compositionally biased region" description="Polar residues" evidence="1">
    <location>
        <begin position="1419"/>
        <end position="1428"/>
    </location>
</feature>
<gene>
    <name evidence="3" type="primary">LOC111594048</name>
</gene>